<dbReference type="EMBL" id="JASAOG010000054">
    <property type="protein sequence ID" value="KAK0057513.1"/>
    <property type="molecule type" value="Genomic_DNA"/>
</dbReference>
<dbReference type="Pfam" id="PF00059">
    <property type="entry name" value="Lectin_C"/>
    <property type="match status" value="1"/>
</dbReference>
<name>A0AAD8FB97_BIOPF</name>
<proteinExistence type="predicted"/>
<dbReference type="InterPro" id="IPR016187">
    <property type="entry name" value="CTDL_fold"/>
</dbReference>
<protein>
    <submittedName>
        <fullName evidence="3">Lectin BRA-3</fullName>
    </submittedName>
</protein>
<keyword evidence="4" id="KW-1185">Reference proteome</keyword>
<evidence type="ECO:0000256" key="1">
    <source>
        <dbReference type="SAM" id="SignalP"/>
    </source>
</evidence>
<reference evidence="3" key="1">
    <citation type="journal article" date="2023" name="PLoS Negl. Trop. Dis.">
        <title>A genome sequence for Biomphalaria pfeifferi, the major vector snail for the human-infecting parasite Schistosoma mansoni.</title>
        <authorList>
            <person name="Bu L."/>
            <person name="Lu L."/>
            <person name="Laidemitt M.R."/>
            <person name="Zhang S.M."/>
            <person name="Mutuku M."/>
            <person name="Mkoji G."/>
            <person name="Steinauer M."/>
            <person name="Loker E.S."/>
        </authorList>
    </citation>
    <scope>NUCLEOTIDE SEQUENCE</scope>
    <source>
        <strain evidence="3">KasaAsao</strain>
    </source>
</reference>
<accession>A0AAD8FB97</accession>
<evidence type="ECO:0000313" key="3">
    <source>
        <dbReference type="EMBL" id="KAK0057513.1"/>
    </source>
</evidence>
<dbReference type="InterPro" id="IPR050801">
    <property type="entry name" value="Ca-Dep_Lectins_ImmuneDev"/>
</dbReference>
<keyword evidence="1" id="KW-0732">Signal</keyword>
<dbReference type="Gene3D" id="3.10.100.10">
    <property type="entry name" value="Mannose-Binding Protein A, subunit A"/>
    <property type="match status" value="1"/>
</dbReference>
<gene>
    <name evidence="3" type="ORF">Bpfe_013031</name>
</gene>
<sequence>MHSLHLTIPLFLFATYLALIAQLADCQFCKSGTMYHRLSHICMAVVDELKTHENADTHCADVFSGGHLVHIFDAETNVFITTNLLLDIAWYHIGLNDAGKNGVYRWSDGQIATYTNFHAIHTPNVTNIYVKMSKYSWHEDYNSESKFICQTPAERNVFFFLNDSVFDNNTLETTALARNIWNCGIQDKEDHHLELLYRNIDGTMLNLYHDFGKDLSHVMFPGCNSSGVYFCRITHELKYVLLDGILKVRCKATYCDEEANPNLLSPVNTGHTEGKLCVFVYPRPTSVYVFKERTHQSVDRSKYNITFIYTDETSTRGEFYMRFYNVTSSDYGTYF</sequence>
<evidence type="ECO:0000259" key="2">
    <source>
        <dbReference type="PROSITE" id="PS50041"/>
    </source>
</evidence>
<dbReference type="SUPFAM" id="SSF56436">
    <property type="entry name" value="C-type lectin-like"/>
    <property type="match status" value="1"/>
</dbReference>
<feature type="non-terminal residue" evidence="3">
    <location>
        <position position="1"/>
    </location>
</feature>
<dbReference type="InterPro" id="IPR016186">
    <property type="entry name" value="C-type_lectin-like/link_sf"/>
</dbReference>
<feature type="signal peptide" evidence="1">
    <location>
        <begin position="1"/>
        <end position="26"/>
    </location>
</feature>
<dbReference type="PANTHER" id="PTHR22801">
    <property type="entry name" value="LITHOSTATHINE"/>
    <property type="match status" value="1"/>
</dbReference>
<organism evidence="3 4">
    <name type="scientific">Biomphalaria pfeifferi</name>
    <name type="common">Bloodfluke planorb</name>
    <name type="synonym">Freshwater snail</name>
    <dbReference type="NCBI Taxonomy" id="112525"/>
    <lineage>
        <taxon>Eukaryota</taxon>
        <taxon>Metazoa</taxon>
        <taxon>Spiralia</taxon>
        <taxon>Lophotrochozoa</taxon>
        <taxon>Mollusca</taxon>
        <taxon>Gastropoda</taxon>
        <taxon>Heterobranchia</taxon>
        <taxon>Euthyneura</taxon>
        <taxon>Panpulmonata</taxon>
        <taxon>Hygrophila</taxon>
        <taxon>Lymnaeoidea</taxon>
        <taxon>Planorbidae</taxon>
        <taxon>Biomphalaria</taxon>
    </lineage>
</organism>
<dbReference type="SMART" id="SM00034">
    <property type="entry name" value="CLECT"/>
    <property type="match status" value="1"/>
</dbReference>
<feature type="domain" description="C-type lectin" evidence="2">
    <location>
        <begin position="38"/>
        <end position="139"/>
    </location>
</feature>
<dbReference type="PANTHER" id="PTHR22801:SF63">
    <property type="entry name" value="C-TYPE LECTIN DOMAIN-CONTAINING PROTEIN"/>
    <property type="match status" value="1"/>
</dbReference>
<reference evidence="3" key="2">
    <citation type="submission" date="2023-04" db="EMBL/GenBank/DDBJ databases">
        <authorList>
            <person name="Bu L."/>
            <person name="Lu L."/>
            <person name="Laidemitt M.R."/>
            <person name="Zhang S.M."/>
            <person name="Mutuku M."/>
            <person name="Mkoji G."/>
            <person name="Steinauer M."/>
            <person name="Loker E.S."/>
        </authorList>
    </citation>
    <scope>NUCLEOTIDE SEQUENCE</scope>
    <source>
        <strain evidence="3">KasaAsao</strain>
        <tissue evidence="3">Whole Snail</tissue>
    </source>
</reference>
<dbReference type="AlphaFoldDB" id="A0AAD8FB97"/>
<dbReference type="InterPro" id="IPR001304">
    <property type="entry name" value="C-type_lectin-like"/>
</dbReference>
<feature type="chain" id="PRO_5042012773" evidence="1">
    <location>
        <begin position="27"/>
        <end position="335"/>
    </location>
</feature>
<dbReference type="PROSITE" id="PS50041">
    <property type="entry name" value="C_TYPE_LECTIN_2"/>
    <property type="match status" value="1"/>
</dbReference>
<comment type="caution">
    <text evidence="3">The sequence shown here is derived from an EMBL/GenBank/DDBJ whole genome shotgun (WGS) entry which is preliminary data.</text>
</comment>
<evidence type="ECO:0000313" key="4">
    <source>
        <dbReference type="Proteomes" id="UP001233172"/>
    </source>
</evidence>
<dbReference type="CDD" id="cd00037">
    <property type="entry name" value="CLECT"/>
    <property type="match status" value="1"/>
</dbReference>
<dbReference type="Proteomes" id="UP001233172">
    <property type="component" value="Unassembled WGS sequence"/>
</dbReference>